<protein>
    <submittedName>
        <fullName evidence="3">Uncharacterized protein</fullName>
    </submittedName>
</protein>
<feature type="region of interest" description="Disordered" evidence="1">
    <location>
        <begin position="1"/>
        <end position="305"/>
    </location>
</feature>
<dbReference type="AlphaFoldDB" id="A0A8J3QWP2"/>
<evidence type="ECO:0000313" key="4">
    <source>
        <dbReference type="Proteomes" id="UP000642748"/>
    </source>
</evidence>
<name>A0A8J3QWP2_9ACTN</name>
<reference evidence="3" key="1">
    <citation type="submission" date="2021-01" db="EMBL/GenBank/DDBJ databases">
        <title>Whole genome shotgun sequence of Rugosimonospora africana NBRC 104875.</title>
        <authorList>
            <person name="Komaki H."/>
            <person name="Tamura T."/>
        </authorList>
    </citation>
    <scope>NUCLEOTIDE SEQUENCE</scope>
    <source>
        <strain evidence="3">NBRC 104875</strain>
    </source>
</reference>
<gene>
    <name evidence="3" type="ORF">Raf01_64300</name>
</gene>
<organism evidence="3 4">
    <name type="scientific">Rugosimonospora africana</name>
    <dbReference type="NCBI Taxonomy" id="556532"/>
    <lineage>
        <taxon>Bacteria</taxon>
        <taxon>Bacillati</taxon>
        <taxon>Actinomycetota</taxon>
        <taxon>Actinomycetes</taxon>
        <taxon>Micromonosporales</taxon>
        <taxon>Micromonosporaceae</taxon>
        <taxon>Rugosimonospora</taxon>
    </lineage>
</organism>
<feature type="compositionally biased region" description="Low complexity" evidence="1">
    <location>
        <begin position="109"/>
        <end position="139"/>
    </location>
</feature>
<comment type="caution">
    <text evidence="3">The sequence shown here is derived from an EMBL/GenBank/DDBJ whole genome shotgun (WGS) entry which is preliminary data.</text>
</comment>
<feature type="compositionally biased region" description="Low complexity" evidence="1">
    <location>
        <begin position="150"/>
        <end position="196"/>
    </location>
</feature>
<proteinExistence type="predicted"/>
<keyword evidence="2" id="KW-1133">Transmembrane helix</keyword>
<keyword evidence="2" id="KW-0812">Transmembrane</keyword>
<evidence type="ECO:0000313" key="3">
    <source>
        <dbReference type="EMBL" id="GIH18258.1"/>
    </source>
</evidence>
<dbReference type="EMBL" id="BONZ01000064">
    <property type="protein sequence ID" value="GIH18258.1"/>
    <property type="molecule type" value="Genomic_DNA"/>
</dbReference>
<keyword evidence="4" id="KW-1185">Reference proteome</keyword>
<feature type="transmembrane region" description="Helical" evidence="2">
    <location>
        <begin position="309"/>
        <end position="328"/>
    </location>
</feature>
<feature type="compositionally biased region" description="Low complexity" evidence="1">
    <location>
        <begin position="237"/>
        <end position="257"/>
    </location>
</feature>
<accession>A0A8J3QWP2</accession>
<keyword evidence="2" id="KW-0472">Membrane</keyword>
<feature type="compositionally biased region" description="Basic and acidic residues" evidence="1">
    <location>
        <begin position="1"/>
        <end position="12"/>
    </location>
</feature>
<feature type="transmembrane region" description="Helical" evidence="2">
    <location>
        <begin position="334"/>
        <end position="353"/>
    </location>
</feature>
<evidence type="ECO:0000256" key="1">
    <source>
        <dbReference type="SAM" id="MobiDB-lite"/>
    </source>
</evidence>
<feature type="compositionally biased region" description="Low complexity" evidence="1">
    <location>
        <begin position="269"/>
        <end position="283"/>
    </location>
</feature>
<feature type="transmembrane region" description="Helical" evidence="2">
    <location>
        <begin position="360"/>
        <end position="384"/>
    </location>
</feature>
<evidence type="ECO:0000256" key="2">
    <source>
        <dbReference type="SAM" id="Phobius"/>
    </source>
</evidence>
<dbReference type="Proteomes" id="UP000642748">
    <property type="component" value="Unassembled WGS sequence"/>
</dbReference>
<sequence length="391" mass="38010">MTEPIENHRLGDEPGLGWAQPDRPDSASGPPASASGPPASPQAAGEAAPAGGAVPTRITLPPGIRPIVPPGYVDDSDPTVDQSWAHVTGSAGADNRSAPGRPAPPAAPNGPSAPNGSAAPNGPGAPNGPSALNGPSGPARPGGPSGTGQPGQLQPGHPQPGWAQPGQGQSGQAVADRAWAAPGSSSPGSATGPVSGLGQGNATWPVSGPGQGSAVSGPGQGSATRPVSGPGPGWAAPQGVQSQPGVQGWAGTGTPRMPGGPGWPGTPGWPGAQGAPGWPAPTTRAPSGLFPSGRPRPTYREPHPVRRPAVAAGAGSGALWMLLFGLLASNARGYAWLSISAGLVAWLTALALARYGDRGVAVGIAISSAVGVGIAGIVVLARFAGGHWLLW</sequence>
<feature type="compositionally biased region" description="Low complexity" evidence="1">
    <location>
        <begin position="26"/>
        <end position="53"/>
    </location>
</feature>